<gene>
    <name evidence="3" type="ORF">FYJ68_03995</name>
</gene>
<proteinExistence type="predicted"/>
<dbReference type="SUPFAM" id="SSF56317">
    <property type="entry name" value="Carbon-nitrogen hydrolase"/>
    <property type="match status" value="1"/>
</dbReference>
<comment type="caution">
    <text evidence="3">The sequence shown here is derived from an EMBL/GenBank/DDBJ whole genome shotgun (WGS) entry which is preliminary data.</text>
</comment>
<keyword evidence="4" id="KW-1185">Reference proteome</keyword>
<feature type="region of interest" description="Disordered" evidence="1">
    <location>
        <begin position="592"/>
        <end position="675"/>
    </location>
</feature>
<dbReference type="Gene3D" id="3.40.50.620">
    <property type="entry name" value="HUPs"/>
    <property type="match status" value="1"/>
</dbReference>
<feature type="compositionally biased region" description="Basic and acidic residues" evidence="1">
    <location>
        <begin position="616"/>
        <end position="625"/>
    </location>
</feature>
<dbReference type="InterPro" id="IPR003010">
    <property type="entry name" value="C-N_Hydrolase"/>
</dbReference>
<evidence type="ECO:0000256" key="1">
    <source>
        <dbReference type="SAM" id="MobiDB-lite"/>
    </source>
</evidence>
<evidence type="ECO:0000313" key="3">
    <source>
        <dbReference type="EMBL" id="MST72270.1"/>
    </source>
</evidence>
<sequence length="675" mass="71144">MLRGGSDGSPRFVWGSLMPVGGVAVGARTRRCDMRVCMAQMATRAGDLDRTVARMVSLSERASLQGADLVVFPMAALTGPEGLAVTGEREGFVSDVMAAVERLARQVACACIVPVVFDLDGEQVAEAVLMDGGHVVPLKLAAYASSVLQAQGAGPEAQDAPAPDLPEFTLGDLRLGVAFTYEDLDDYVDFDFDLDAVIYIAGYGYAIDDPSSLLGADLQEGRYVQDAEAMGAWVVGVGSLGCYGAQLYTGSSFAITPAGELAASAPAFEESLTCVDVDPHLSGPLDSPVTPEVYDEPTFLWEALAMGVHDRIAAMGRRRAVVVLDGSLSSQVLAVLATDALGPTNVRLLVSPVDEGERPACLALASNLRAESRDLRGAAGEQGPGLALGVAQAHALAWADEDDGVVLSPLTKTALALLDRQPAQGASPILPLGDVYLTDVVGLAHARNVISPVMPHLALAPWEVPSVPGVERDQRSDEEWTHAVDTIILDHVEWGHPLSELPGATGEDAGLCAAVVRALDNGGSWRLACGPCLIASTCTLWDARRPLGLAWHDVMDRPSPTAAGDGLEELGRQVEKGGDVDWTRLMSLFATPADAGGEDLPDDVAPDVPGDEEPSEADKMSRLRDTLGWLHDFSQGGAFQQRGFGDREDDGRKGPDGSPASDEGRRPWQNPFSEN</sequence>
<dbReference type="Pfam" id="PF00795">
    <property type="entry name" value="CN_hydrolase"/>
    <property type="match status" value="1"/>
</dbReference>
<dbReference type="InterPro" id="IPR014729">
    <property type="entry name" value="Rossmann-like_a/b/a_fold"/>
</dbReference>
<dbReference type="InterPro" id="IPR036526">
    <property type="entry name" value="C-N_Hydrolase_sf"/>
</dbReference>
<dbReference type="EMBL" id="VUNC01000002">
    <property type="protein sequence ID" value="MST72270.1"/>
    <property type="molecule type" value="Genomic_DNA"/>
</dbReference>
<accession>A0A6N7X9R2</accession>
<dbReference type="Gene3D" id="3.60.110.10">
    <property type="entry name" value="Carbon-nitrogen hydrolase"/>
    <property type="match status" value="1"/>
</dbReference>
<dbReference type="Proteomes" id="UP000469325">
    <property type="component" value="Unassembled WGS sequence"/>
</dbReference>
<dbReference type="PROSITE" id="PS50263">
    <property type="entry name" value="CN_HYDROLASE"/>
    <property type="match status" value="1"/>
</dbReference>
<dbReference type="AlphaFoldDB" id="A0A6N7X9R2"/>
<feature type="domain" description="CN hydrolase" evidence="2">
    <location>
        <begin position="34"/>
        <end position="279"/>
    </location>
</feature>
<evidence type="ECO:0000313" key="4">
    <source>
        <dbReference type="Proteomes" id="UP000469325"/>
    </source>
</evidence>
<reference evidence="3 4" key="1">
    <citation type="submission" date="2019-08" db="EMBL/GenBank/DDBJ databases">
        <title>In-depth cultivation of the pig gut microbiome towards novel bacterial diversity and tailored functional studies.</title>
        <authorList>
            <person name="Wylensek D."/>
            <person name="Hitch T.C.A."/>
            <person name="Clavel T."/>
        </authorList>
    </citation>
    <scope>NUCLEOTIDE SEQUENCE [LARGE SCALE GENOMIC DNA]</scope>
    <source>
        <strain evidence="3 4">CA-Schmier-601-WT-1</strain>
    </source>
</reference>
<name>A0A6N7X9R2_9ACTN</name>
<evidence type="ECO:0000259" key="2">
    <source>
        <dbReference type="PROSITE" id="PS50263"/>
    </source>
</evidence>
<organism evidence="3 4">
    <name type="scientific">Olsenella porci</name>
    <dbReference type="NCBI Taxonomy" id="2652279"/>
    <lineage>
        <taxon>Bacteria</taxon>
        <taxon>Bacillati</taxon>
        <taxon>Actinomycetota</taxon>
        <taxon>Coriobacteriia</taxon>
        <taxon>Coriobacteriales</taxon>
        <taxon>Atopobiaceae</taxon>
        <taxon>Olsenella</taxon>
    </lineage>
</organism>
<feature type="compositionally biased region" description="Basic and acidic residues" evidence="1">
    <location>
        <begin position="644"/>
        <end position="655"/>
    </location>
</feature>
<protein>
    <recommendedName>
        <fullName evidence="2">CN hydrolase domain-containing protein</fullName>
    </recommendedName>
</protein>
<feature type="compositionally biased region" description="Acidic residues" evidence="1">
    <location>
        <begin position="596"/>
        <end position="615"/>
    </location>
</feature>